<keyword evidence="1" id="KW-1133">Transmembrane helix</keyword>
<evidence type="ECO:0000256" key="1">
    <source>
        <dbReference type="SAM" id="Phobius"/>
    </source>
</evidence>
<keyword evidence="1" id="KW-0812">Transmembrane</keyword>
<keyword evidence="1" id="KW-0472">Membrane</keyword>
<evidence type="ECO:0000313" key="2">
    <source>
        <dbReference type="EMBL" id="CAB4143719.1"/>
    </source>
</evidence>
<feature type="transmembrane region" description="Helical" evidence="1">
    <location>
        <begin position="796"/>
        <end position="820"/>
    </location>
</feature>
<feature type="transmembrane region" description="Helical" evidence="1">
    <location>
        <begin position="886"/>
        <end position="910"/>
    </location>
</feature>
<organism evidence="2">
    <name type="scientific">uncultured Caudovirales phage</name>
    <dbReference type="NCBI Taxonomy" id="2100421"/>
    <lineage>
        <taxon>Viruses</taxon>
        <taxon>Duplodnaviria</taxon>
        <taxon>Heunggongvirae</taxon>
        <taxon>Uroviricota</taxon>
        <taxon>Caudoviricetes</taxon>
        <taxon>Peduoviridae</taxon>
        <taxon>Maltschvirus</taxon>
        <taxon>Maltschvirus maltsch</taxon>
    </lineage>
</organism>
<reference evidence="2" key="1">
    <citation type="submission" date="2020-04" db="EMBL/GenBank/DDBJ databases">
        <authorList>
            <person name="Chiriac C."/>
            <person name="Salcher M."/>
            <person name="Ghai R."/>
            <person name="Kavagutti S V."/>
        </authorList>
    </citation>
    <scope>NUCLEOTIDE SEQUENCE</scope>
</reference>
<accession>A0A6J5MJD4</accession>
<gene>
    <name evidence="2" type="ORF">UFOVP450_207</name>
</gene>
<name>A0A6J5MJD4_9CAUD</name>
<feature type="transmembrane region" description="Helical" evidence="1">
    <location>
        <begin position="714"/>
        <end position="733"/>
    </location>
</feature>
<dbReference type="EMBL" id="LR796421">
    <property type="protein sequence ID" value="CAB4143719.1"/>
    <property type="molecule type" value="Genomic_DNA"/>
</dbReference>
<feature type="transmembrane region" description="Helical" evidence="1">
    <location>
        <begin position="763"/>
        <end position="784"/>
    </location>
</feature>
<feature type="transmembrane region" description="Helical" evidence="1">
    <location>
        <begin position="826"/>
        <end position="845"/>
    </location>
</feature>
<feature type="transmembrane region" description="Helical" evidence="1">
    <location>
        <begin position="656"/>
        <end position="674"/>
    </location>
</feature>
<sequence>MEGTKPGQGNPNPKDSNKFRQDMVAAEIAARDLAKDMKYVLDNLKESGAAINKAAKTFGDMAGASKKLNALAKDNVQIAKDLGALYDEELQNRQNLLLKQNMIGTGLKGQYAQTLTTYMLENNIKDLNDKKLDALKKELQGRQHINEKIVKQTELEEAKALWMEEMHEELEGYTMGWEKLKSKIKAVATDPKVAKAFFAAEGLKAAKEGLEGMEKRFDALKQSGLSAGQAAQGMVKSTSAMSILGLSDTQGVMQGMVEQYGNVNALSGDMVDDLGQMAVHMGITGQEAMKLNASLSQMPGETAESAKNAMEHVGHMAEMEGIAPGKIMKDMASNTAEMARAGSKGAEAFGKSVINLHKMGVEMGTASKMADSLLDFESSINNQMEASVLLGRDINLDKARELALSNDLEGATAEVLKNVGGSAEFNKLNRIQQDALAKSLGLSVEEMGKYIDAQEEQEKYHGKASGFWMNTLGYATEYGSKVGGFLKEHGLLLISALNLMQTTNIVTKAGNVLLIIKNGILATMRGIAFAVSLIWKSERAAEVTHWVKQKGHWALEKAHWLWKKAQAALGFGGKAVDAAKGAVGDYSQLGKDKIQDKLTDKAGDKAGDLADKAMDKSEELEKAKGGGFKEGMENMAAGFKAMGQAGVGKGVFNTALAGPALVLAVGAIPFILFMGKVSLKELGDNFMNLAIGLEFMGSGKVAAGAGVLAIAGPALLVANFAIPFLLFMGMVPLKQLGENFMNLAIGLEAMGTGKVAFGSLNLILMAAGAVAGVVGIPFLALIAAVGKFIGIGLQGLASGLSSMANPAVAIGVGILSVLVLSVGAGMLMLGTGIGIAAAGMSLLVASLKDVPFENLMALPIAFTGLAAGLSMVAIAGAMAMPVLAELILLAAVAPALVALGGALGSMFGGGEGEGKEEDKMQILIDEIRGLRTEMSKGGVVNMDGKKVGETLRLAMNTSGIR</sequence>
<protein>
    <submittedName>
        <fullName evidence="2">Uncharacterized protein</fullName>
    </submittedName>
</protein>
<proteinExistence type="predicted"/>
<feature type="transmembrane region" description="Helical" evidence="1">
    <location>
        <begin position="857"/>
        <end position="880"/>
    </location>
</feature>